<dbReference type="OrthoDB" id="5288100at2"/>
<dbReference type="GO" id="GO:0003914">
    <property type="term" value="F:DNA (6-4) photolyase activity"/>
    <property type="evidence" value="ECO:0007669"/>
    <property type="project" value="UniProtKB-EC"/>
</dbReference>
<dbReference type="InterPro" id="IPR052551">
    <property type="entry name" value="UV-DNA_repair_photolyase"/>
</dbReference>
<dbReference type="EMBL" id="VJNB01000015">
    <property type="protein sequence ID" value="TSE18375.1"/>
    <property type="molecule type" value="Genomic_DNA"/>
</dbReference>
<reference evidence="2 3" key="1">
    <citation type="submission" date="2019-07" db="EMBL/GenBank/DDBJ databases">
        <title>Tepidimonas alkaliphilus YIM 72238 draft genome.</title>
        <authorList>
            <person name="Da Costa M.S."/>
            <person name="Froufe H.J.C."/>
            <person name="Egas C."/>
            <person name="Albuquerque L."/>
        </authorList>
    </citation>
    <scope>NUCLEOTIDE SEQUENCE [LARGE SCALE GENOMIC DNA]</scope>
    <source>
        <strain evidence="2 3">YIM 72238</strain>
    </source>
</reference>
<keyword evidence="3" id="KW-1185">Reference proteome</keyword>
<dbReference type="EC" id="4.1.99.13" evidence="2"/>
<dbReference type="PANTHER" id="PTHR38657:SF1">
    <property type="entry name" value="SLR1343 PROTEIN"/>
    <property type="match status" value="1"/>
</dbReference>
<dbReference type="Proteomes" id="UP000315736">
    <property type="component" value="Unassembled WGS sequence"/>
</dbReference>
<evidence type="ECO:0000313" key="2">
    <source>
        <dbReference type="EMBL" id="TSE18375.1"/>
    </source>
</evidence>
<dbReference type="Gene3D" id="1.25.40.80">
    <property type="match status" value="1"/>
</dbReference>
<proteinExistence type="predicted"/>
<dbReference type="Gene3D" id="1.10.579.10">
    <property type="entry name" value="DNA Cyclobutane Dipyrimidine Photolyase, subunit A, domain 3"/>
    <property type="match status" value="1"/>
</dbReference>
<dbReference type="Pfam" id="PF04244">
    <property type="entry name" value="DPRP"/>
    <property type="match status" value="1"/>
</dbReference>
<dbReference type="PANTHER" id="PTHR38657">
    <property type="entry name" value="SLR1343 PROTEIN"/>
    <property type="match status" value="1"/>
</dbReference>
<dbReference type="AlphaFoldDB" id="A0A554W462"/>
<sequence>MNGTHLAAPTAGAASVTAPTLRLILGDQLDLDHPWLREPRADVLYVMMEVRSETDYARHHAQKVLAIFAAMRSFANALRRRGHRVRYIPLDHPHNRQDVVANLQALAQAHGAQAVEYQQPDEWRLDAALRRWAQQAPLPVRAVETRHFLLPRDGVTRRLGARRRWVMEHLYRALRREHGVLMNGEQPAGGRWNFDADNRQPWRGQPPEPPDPRPRHDVRALWAMVRQAGVATVGEPAAAALPWPLTRAEALAQLDAFVEQALPHFGPYQDALAEGRPRLFHSQLSFALNVKLLHPLEVICRAEDAWRAGCAPLASVEGFIRQILGWREYVRGIYWAHMPGYTERNALAHTRPLPRWYWDGDTDLACLRAAIGQTLRDAYAHHIQRLMVTGNFALIAGCDPAEVHRWYLGVYIDAFEWVEAPNTLGMSQWADGGLMATKPYAASAAYLQRMGDHCRGCRYDPRRRTGADACPFNALYWDFIARHEARFATHPRMAMMVRQWRKLPDDERRAVRQTAQAALQLLELD</sequence>
<dbReference type="InterPro" id="IPR007357">
    <property type="entry name" value="PhrB-like"/>
</dbReference>
<dbReference type="InterPro" id="IPR036134">
    <property type="entry name" value="Crypto/Photolyase_FAD-like_sf"/>
</dbReference>
<feature type="region of interest" description="Disordered" evidence="1">
    <location>
        <begin position="185"/>
        <end position="214"/>
    </location>
</feature>
<gene>
    <name evidence="2" type="primary">phrB</name>
    <name evidence="2" type="ORF">Talka_02224</name>
</gene>
<dbReference type="RefSeq" id="WP_143891411.1">
    <property type="nucleotide sequence ID" value="NZ_VJNB01000015.1"/>
</dbReference>
<evidence type="ECO:0000256" key="1">
    <source>
        <dbReference type="SAM" id="MobiDB-lite"/>
    </source>
</evidence>
<dbReference type="SUPFAM" id="SSF48173">
    <property type="entry name" value="Cryptochrome/photolyase FAD-binding domain"/>
    <property type="match status" value="1"/>
</dbReference>
<protein>
    <submittedName>
        <fullName evidence="2">(6-4) photolyase</fullName>
        <ecNumber evidence="2">4.1.99.13</ecNumber>
    </submittedName>
</protein>
<dbReference type="Gene3D" id="3.40.50.620">
    <property type="entry name" value="HUPs"/>
    <property type="match status" value="1"/>
</dbReference>
<dbReference type="Gene3D" id="1.10.10.1710">
    <property type="entry name" value="Deoxyribodipyrimidine photolyase-related"/>
    <property type="match status" value="1"/>
</dbReference>
<accession>A0A554W462</accession>
<name>A0A554W462_9BURK</name>
<keyword evidence="2" id="KW-0456">Lyase</keyword>
<evidence type="ECO:0000313" key="3">
    <source>
        <dbReference type="Proteomes" id="UP000315736"/>
    </source>
</evidence>
<dbReference type="InterPro" id="IPR014729">
    <property type="entry name" value="Rossmann-like_a/b/a_fold"/>
</dbReference>
<comment type="caution">
    <text evidence="2">The sequence shown here is derived from an EMBL/GenBank/DDBJ whole genome shotgun (WGS) entry which is preliminary data.</text>
</comment>
<organism evidence="2 3">
    <name type="scientific">Tepidimonas alkaliphilus</name>
    <dbReference type="NCBI Taxonomy" id="2588942"/>
    <lineage>
        <taxon>Bacteria</taxon>
        <taxon>Pseudomonadati</taxon>
        <taxon>Pseudomonadota</taxon>
        <taxon>Betaproteobacteria</taxon>
        <taxon>Burkholderiales</taxon>
        <taxon>Tepidimonas</taxon>
    </lineage>
</organism>